<organism evidence="4 5">
    <name type="scientific">Dawidia cretensis</name>
    <dbReference type="NCBI Taxonomy" id="2782350"/>
    <lineage>
        <taxon>Bacteria</taxon>
        <taxon>Pseudomonadati</taxon>
        <taxon>Bacteroidota</taxon>
        <taxon>Cytophagia</taxon>
        <taxon>Cytophagales</taxon>
        <taxon>Chryseotaleaceae</taxon>
        <taxon>Dawidia</taxon>
    </lineage>
</organism>
<dbReference type="Gene3D" id="3.40.710.10">
    <property type="entry name" value="DD-peptidase/beta-lactamase superfamily"/>
    <property type="match status" value="1"/>
</dbReference>
<name>A0AAP2E225_9BACT</name>
<dbReference type="AlphaFoldDB" id="A0AAP2E225"/>
<dbReference type="PANTHER" id="PTHR46825">
    <property type="entry name" value="D-ALANYL-D-ALANINE-CARBOXYPEPTIDASE/ENDOPEPTIDASE AMPH"/>
    <property type="match status" value="1"/>
</dbReference>
<proteinExistence type="predicted"/>
<gene>
    <name evidence="4" type="ORF">KK062_20230</name>
</gene>
<evidence type="ECO:0000313" key="5">
    <source>
        <dbReference type="Proteomes" id="UP001319080"/>
    </source>
</evidence>
<evidence type="ECO:0000256" key="1">
    <source>
        <dbReference type="ARBA" id="ARBA00004370"/>
    </source>
</evidence>
<reference evidence="4 5" key="1">
    <citation type="submission" date="2021-05" db="EMBL/GenBank/DDBJ databases">
        <title>A Polyphasic approach of four new species of the genus Ohtaekwangia: Ohtaekwangia histidinii sp. nov., Ohtaekwangia cretensis sp. nov., Ohtaekwangia indiensis sp. nov., Ohtaekwangia reichenbachii sp. nov. from diverse environment.</title>
        <authorList>
            <person name="Octaviana S."/>
        </authorList>
    </citation>
    <scope>NUCLEOTIDE SEQUENCE [LARGE SCALE GENOMIC DNA]</scope>
    <source>
        <strain evidence="4 5">PWU5</strain>
    </source>
</reference>
<feature type="domain" description="Beta-lactamase-related" evidence="3">
    <location>
        <begin position="26"/>
        <end position="338"/>
    </location>
</feature>
<accession>A0AAP2E225</accession>
<evidence type="ECO:0000313" key="4">
    <source>
        <dbReference type="EMBL" id="MBT1710583.1"/>
    </source>
</evidence>
<comment type="subcellular location">
    <subcellularLocation>
        <location evidence="1">Membrane</location>
    </subcellularLocation>
</comment>
<sequence>MKKLIIILAFGICVMNCQDDESRSLRQKLEDQMAHYEQQGFSGSILVAHKGDLLLRDGYGFSNKQKQIANTRETIFDFGSLTKQFTGAAIVKAETLGLLTVEQKLSDFFPNVPEDKAHITLHQLLTHSAGFEDVLGDDYDLIGRNEFLDLALAAELKFAPGSGYSYSNVGYSLLGIVLEDVSGQTYESFLRAHLFNLAGLETTGYTLLKDNSFQDQIAVGYRKGDLDGKPTEKPWLADGPGWHLRANGGILTTVEDMYHWISALNGKKVLDERALTKYRTPYVKEDEGSGYYSYGWVVDSGTLGKVYWHDGGNGIFSAVACNFPETETIIIIASNDSTIDASDLVEELIDIIGAP</sequence>
<dbReference type="RefSeq" id="WP_254086158.1">
    <property type="nucleotide sequence ID" value="NZ_JAHESE010000024.1"/>
</dbReference>
<dbReference type="SUPFAM" id="SSF56601">
    <property type="entry name" value="beta-lactamase/transpeptidase-like"/>
    <property type="match status" value="1"/>
</dbReference>
<keyword evidence="5" id="KW-1185">Reference proteome</keyword>
<dbReference type="Proteomes" id="UP001319080">
    <property type="component" value="Unassembled WGS sequence"/>
</dbReference>
<comment type="caution">
    <text evidence="4">The sequence shown here is derived from an EMBL/GenBank/DDBJ whole genome shotgun (WGS) entry which is preliminary data.</text>
</comment>
<evidence type="ECO:0000256" key="2">
    <source>
        <dbReference type="ARBA" id="ARBA00023136"/>
    </source>
</evidence>
<dbReference type="GO" id="GO:0016020">
    <property type="term" value="C:membrane"/>
    <property type="evidence" value="ECO:0007669"/>
    <property type="project" value="UniProtKB-SubCell"/>
</dbReference>
<dbReference type="InterPro" id="IPR050491">
    <property type="entry name" value="AmpC-like"/>
</dbReference>
<evidence type="ECO:0000259" key="3">
    <source>
        <dbReference type="Pfam" id="PF00144"/>
    </source>
</evidence>
<protein>
    <submittedName>
        <fullName evidence="4">Beta-lactamase family protein</fullName>
    </submittedName>
</protein>
<dbReference type="InterPro" id="IPR012338">
    <property type="entry name" value="Beta-lactam/transpept-like"/>
</dbReference>
<dbReference type="EMBL" id="JAHESE010000024">
    <property type="protein sequence ID" value="MBT1710583.1"/>
    <property type="molecule type" value="Genomic_DNA"/>
</dbReference>
<dbReference type="PANTHER" id="PTHR46825:SF11">
    <property type="entry name" value="PENICILLIN-BINDING PROTEIN 4"/>
    <property type="match status" value="1"/>
</dbReference>
<keyword evidence="2" id="KW-0472">Membrane</keyword>
<dbReference type="Pfam" id="PF00144">
    <property type="entry name" value="Beta-lactamase"/>
    <property type="match status" value="1"/>
</dbReference>
<dbReference type="InterPro" id="IPR001466">
    <property type="entry name" value="Beta-lactam-related"/>
</dbReference>